<dbReference type="UniPathway" id="UPA00077">
    <property type="reaction ID" value="UER00158"/>
</dbReference>
<dbReference type="PANTHER" id="PTHR48069">
    <property type="entry name" value="DIHYDROFOLATE REDUCTASE"/>
    <property type="match status" value="1"/>
</dbReference>
<dbReference type="AlphaFoldDB" id="A0A1Z4VUX1"/>
<dbReference type="SUPFAM" id="SSF53597">
    <property type="entry name" value="Dihydrofolate reductase-like"/>
    <property type="match status" value="1"/>
</dbReference>
<dbReference type="GO" id="GO:0004146">
    <property type="term" value="F:dihydrofolate reductase activity"/>
    <property type="evidence" value="ECO:0007669"/>
    <property type="project" value="UniProtKB-EC"/>
</dbReference>
<dbReference type="PROSITE" id="PS51330">
    <property type="entry name" value="DHFR_2"/>
    <property type="match status" value="1"/>
</dbReference>
<dbReference type="FunFam" id="3.40.430.10:FF:000001">
    <property type="entry name" value="Dihydrofolate reductase"/>
    <property type="match status" value="1"/>
</dbReference>
<dbReference type="RefSeq" id="WP_096367251.1">
    <property type="nucleotide sequence ID" value="NZ_AP018052.1"/>
</dbReference>
<dbReference type="GO" id="GO:0005829">
    <property type="term" value="C:cytosol"/>
    <property type="evidence" value="ECO:0007669"/>
    <property type="project" value="TreeGrafter"/>
</dbReference>
<evidence type="ECO:0000256" key="8">
    <source>
        <dbReference type="PIRNR" id="PIRNR000194"/>
    </source>
</evidence>
<dbReference type="PIRSF" id="PIRSF000194">
    <property type="entry name" value="DHFR"/>
    <property type="match status" value="1"/>
</dbReference>
<evidence type="ECO:0000256" key="3">
    <source>
        <dbReference type="ARBA" id="ARBA00012856"/>
    </source>
</evidence>
<keyword evidence="4 8" id="KW-0554">One-carbon metabolism</keyword>
<evidence type="ECO:0000256" key="1">
    <source>
        <dbReference type="ARBA" id="ARBA00004903"/>
    </source>
</evidence>
<dbReference type="OrthoDB" id="9804315at2"/>
<comment type="pathway">
    <text evidence="1 8">Cofactor biosynthesis; tetrahydrofolate biosynthesis; 5,6,7,8-tetrahydrofolate from 7,8-dihydrofolate: step 1/1.</text>
</comment>
<name>A0A1Z4VUX1_9GAMM</name>
<dbReference type="GO" id="GO:0046655">
    <property type="term" value="P:folic acid metabolic process"/>
    <property type="evidence" value="ECO:0007669"/>
    <property type="project" value="TreeGrafter"/>
</dbReference>
<proteinExistence type="inferred from homology"/>
<dbReference type="PANTHER" id="PTHR48069:SF3">
    <property type="entry name" value="DIHYDROFOLATE REDUCTASE"/>
    <property type="match status" value="1"/>
</dbReference>
<keyword evidence="5 8" id="KW-0521">NADP</keyword>
<dbReference type="PROSITE" id="PS00075">
    <property type="entry name" value="DHFR_1"/>
    <property type="match status" value="1"/>
</dbReference>
<dbReference type="GO" id="GO:0006730">
    <property type="term" value="P:one-carbon metabolic process"/>
    <property type="evidence" value="ECO:0007669"/>
    <property type="project" value="UniProtKB-KW"/>
</dbReference>
<dbReference type="GO" id="GO:0070401">
    <property type="term" value="F:NADP+ binding"/>
    <property type="evidence" value="ECO:0007669"/>
    <property type="project" value="UniProtKB-ARBA"/>
</dbReference>
<accession>A0A1Z4VUX1</accession>
<dbReference type="EC" id="1.5.1.3" evidence="3 8"/>
<comment type="similarity">
    <text evidence="2 8 9">Belongs to the dihydrofolate reductase family.</text>
</comment>
<dbReference type="Pfam" id="PF00186">
    <property type="entry name" value="DHFR_1"/>
    <property type="match status" value="1"/>
</dbReference>
<organism evidence="11 12">
    <name type="scientific">Thiohalobacter thiocyanaticus</name>
    <dbReference type="NCBI Taxonomy" id="585455"/>
    <lineage>
        <taxon>Bacteria</taxon>
        <taxon>Pseudomonadati</taxon>
        <taxon>Pseudomonadota</taxon>
        <taxon>Gammaproteobacteria</taxon>
        <taxon>Thiohalobacterales</taxon>
        <taxon>Thiohalobacteraceae</taxon>
        <taxon>Thiohalobacter</taxon>
    </lineage>
</organism>
<sequence length="163" mass="18425">MIIAFVVAMDRNRLIGSRNGLPWHLPADLAHFKRVTLGKPIIMGRRTHESIGRALPGRQNIVVSRNPAYRATGCDVVDSFDAALEAADAAAEVMVIGGAELFALTLERAGRIYLTVIEHDFEGDTWLPEWDPTDWVEVSREAHAPDDRNPYPYRFVQMERRRD</sequence>
<reference evidence="11 12" key="1">
    <citation type="submission" date="2017-05" db="EMBL/GenBank/DDBJ databases">
        <title>Thiocyanate degradation by Thiohalobacter thiocyanaticus FOKN1.</title>
        <authorList>
            <person name="Oshiki M."/>
            <person name="Fukushima T."/>
            <person name="Kawano S."/>
            <person name="Nakagawa J."/>
        </authorList>
    </citation>
    <scope>NUCLEOTIDE SEQUENCE [LARGE SCALE GENOMIC DNA]</scope>
    <source>
        <strain evidence="11 12">FOKN1</strain>
    </source>
</reference>
<dbReference type="Proteomes" id="UP000218765">
    <property type="component" value="Chromosome"/>
</dbReference>
<dbReference type="GO" id="GO:0046654">
    <property type="term" value="P:tetrahydrofolate biosynthetic process"/>
    <property type="evidence" value="ECO:0007669"/>
    <property type="project" value="UniProtKB-UniPathway"/>
</dbReference>
<dbReference type="CDD" id="cd00209">
    <property type="entry name" value="DHFR"/>
    <property type="match status" value="1"/>
</dbReference>
<evidence type="ECO:0000256" key="4">
    <source>
        <dbReference type="ARBA" id="ARBA00022563"/>
    </source>
</evidence>
<dbReference type="Gene3D" id="3.40.430.10">
    <property type="entry name" value="Dihydrofolate Reductase, subunit A"/>
    <property type="match status" value="1"/>
</dbReference>
<evidence type="ECO:0000256" key="7">
    <source>
        <dbReference type="ARBA" id="ARBA00025067"/>
    </source>
</evidence>
<dbReference type="InterPro" id="IPR017925">
    <property type="entry name" value="DHFR_CS"/>
</dbReference>
<keyword evidence="12" id="KW-1185">Reference proteome</keyword>
<comment type="function">
    <text evidence="7 8">Key enzyme in folate metabolism. Catalyzes an essential reaction for de novo glycine and purine synthesis, and for DNA precursor synthesis.</text>
</comment>
<dbReference type="InterPro" id="IPR001796">
    <property type="entry name" value="DHFR_dom"/>
</dbReference>
<dbReference type="KEGG" id="ttc:FOKN1_2887"/>
<evidence type="ECO:0000259" key="10">
    <source>
        <dbReference type="PROSITE" id="PS51330"/>
    </source>
</evidence>
<evidence type="ECO:0000256" key="9">
    <source>
        <dbReference type="RuleBase" id="RU004474"/>
    </source>
</evidence>
<keyword evidence="6 8" id="KW-0560">Oxidoreductase</keyword>
<evidence type="ECO:0000256" key="5">
    <source>
        <dbReference type="ARBA" id="ARBA00022857"/>
    </source>
</evidence>
<dbReference type="InterPro" id="IPR012259">
    <property type="entry name" value="DHFR"/>
</dbReference>
<gene>
    <name evidence="11" type="ORF">FOKN1_2887</name>
</gene>
<feature type="domain" description="DHFR" evidence="10">
    <location>
        <begin position="2"/>
        <end position="160"/>
    </location>
</feature>
<evidence type="ECO:0000256" key="6">
    <source>
        <dbReference type="ARBA" id="ARBA00023002"/>
    </source>
</evidence>
<dbReference type="PRINTS" id="PR00070">
    <property type="entry name" value="DHFR"/>
</dbReference>
<dbReference type="InterPro" id="IPR024072">
    <property type="entry name" value="DHFR-like_dom_sf"/>
</dbReference>
<dbReference type="EMBL" id="AP018052">
    <property type="protein sequence ID" value="BAZ95245.1"/>
    <property type="molecule type" value="Genomic_DNA"/>
</dbReference>
<comment type="catalytic activity">
    <reaction evidence="8">
        <text>(6S)-5,6,7,8-tetrahydrofolate + NADP(+) = 7,8-dihydrofolate + NADPH + H(+)</text>
        <dbReference type="Rhea" id="RHEA:15009"/>
        <dbReference type="ChEBI" id="CHEBI:15378"/>
        <dbReference type="ChEBI" id="CHEBI:57451"/>
        <dbReference type="ChEBI" id="CHEBI:57453"/>
        <dbReference type="ChEBI" id="CHEBI:57783"/>
        <dbReference type="ChEBI" id="CHEBI:58349"/>
        <dbReference type="EC" id="1.5.1.3"/>
    </reaction>
</comment>
<dbReference type="NCBIfam" id="NF008037">
    <property type="entry name" value="PRK10769.1"/>
    <property type="match status" value="1"/>
</dbReference>
<protein>
    <recommendedName>
        <fullName evidence="3 8">Dihydrofolate reductase</fullName>
        <ecNumber evidence="3 8">1.5.1.3</ecNumber>
    </recommendedName>
</protein>
<dbReference type="GO" id="GO:0046452">
    <property type="term" value="P:dihydrofolate metabolic process"/>
    <property type="evidence" value="ECO:0007669"/>
    <property type="project" value="TreeGrafter"/>
</dbReference>
<evidence type="ECO:0000256" key="2">
    <source>
        <dbReference type="ARBA" id="ARBA00009539"/>
    </source>
</evidence>
<evidence type="ECO:0000313" key="12">
    <source>
        <dbReference type="Proteomes" id="UP000218765"/>
    </source>
</evidence>
<evidence type="ECO:0000313" key="11">
    <source>
        <dbReference type="EMBL" id="BAZ95245.1"/>
    </source>
</evidence>